<evidence type="ECO:0000256" key="3">
    <source>
        <dbReference type="PIRSR" id="PIRSR606225-1"/>
    </source>
</evidence>
<feature type="domain" description="Pseudouridine synthase RsuA/RluA-like" evidence="5">
    <location>
        <begin position="88"/>
        <end position="236"/>
    </location>
</feature>
<dbReference type="CDD" id="cd02869">
    <property type="entry name" value="PseudoU_synth_RluA_like"/>
    <property type="match status" value="1"/>
</dbReference>
<dbReference type="EMBL" id="QKZI01000003">
    <property type="protein sequence ID" value="PZX04974.1"/>
    <property type="molecule type" value="Genomic_DNA"/>
</dbReference>
<dbReference type="AlphaFoldDB" id="A0A2W7MQQ1"/>
<keyword evidence="4" id="KW-0413">Isomerase</keyword>
<dbReference type="EC" id="5.4.99.-" evidence="4"/>
<dbReference type="Gene3D" id="3.30.2350.10">
    <property type="entry name" value="Pseudouridine synthase"/>
    <property type="match status" value="1"/>
</dbReference>
<dbReference type="InterPro" id="IPR050188">
    <property type="entry name" value="RluA_PseudoU_synthase"/>
</dbReference>
<accession>A0A2W7MQQ1</accession>
<protein>
    <recommendedName>
        <fullName evidence="4">Pseudouridine synthase</fullName>
        <ecNumber evidence="4">5.4.99.-</ecNumber>
    </recommendedName>
</protein>
<reference evidence="6 7" key="1">
    <citation type="submission" date="2018-06" db="EMBL/GenBank/DDBJ databases">
        <title>Genomic Encyclopedia of Type Strains, Phase IV (KMG-IV): sequencing the most valuable type-strain genomes for metagenomic binning, comparative biology and taxonomic classification.</title>
        <authorList>
            <person name="Goeker M."/>
        </authorList>
    </citation>
    <scope>NUCLEOTIDE SEQUENCE [LARGE SCALE GENOMIC DNA]</scope>
    <source>
        <strain evidence="6 7">DSM 5</strain>
    </source>
</reference>
<comment type="similarity">
    <text evidence="2 4">Belongs to the pseudouridine synthase RluA family.</text>
</comment>
<dbReference type="NCBIfam" id="TIGR00005">
    <property type="entry name" value="rluA_subfam"/>
    <property type="match status" value="1"/>
</dbReference>
<evidence type="ECO:0000313" key="7">
    <source>
        <dbReference type="Proteomes" id="UP000248646"/>
    </source>
</evidence>
<evidence type="ECO:0000313" key="6">
    <source>
        <dbReference type="EMBL" id="PZX04974.1"/>
    </source>
</evidence>
<keyword evidence="7" id="KW-1185">Reference proteome</keyword>
<dbReference type="InterPro" id="IPR020103">
    <property type="entry name" value="PsdUridine_synth_cat_dom_sf"/>
</dbReference>
<dbReference type="InterPro" id="IPR006145">
    <property type="entry name" value="PsdUridine_synth_RsuA/RluA"/>
</dbReference>
<evidence type="ECO:0000256" key="1">
    <source>
        <dbReference type="ARBA" id="ARBA00000073"/>
    </source>
</evidence>
<feature type="active site" evidence="3">
    <location>
        <position position="133"/>
    </location>
</feature>
<dbReference type="InterPro" id="IPR006225">
    <property type="entry name" value="PsdUridine_synth_RluC/D"/>
</dbReference>
<dbReference type="PANTHER" id="PTHR21600">
    <property type="entry name" value="MITOCHONDRIAL RNA PSEUDOURIDINE SYNTHASE"/>
    <property type="match status" value="1"/>
</dbReference>
<dbReference type="GO" id="GO:0000455">
    <property type="term" value="P:enzyme-directed rRNA pseudouridine synthesis"/>
    <property type="evidence" value="ECO:0007669"/>
    <property type="project" value="TreeGrafter"/>
</dbReference>
<gene>
    <name evidence="6" type="ORF">C7437_103225</name>
</gene>
<proteinExistence type="inferred from homology"/>
<evidence type="ECO:0000256" key="2">
    <source>
        <dbReference type="ARBA" id="ARBA00010876"/>
    </source>
</evidence>
<dbReference type="RefSeq" id="WP_111439618.1">
    <property type="nucleotide sequence ID" value="NZ_QKZI01000003.1"/>
</dbReference>
<evidence type="ECO:0000259" key="5">
    <source>
        <dbReference type="Pfam" id="PF00849"/>
    </source>
</evidence>
<name>A0A2W7MQQ1_9BACI</name>
<organism evidence="6 7">
    <name type="scientific">Psychrobacillus insolitus</name>
    <dbReference type="NCBI Taxonomy" id="1461"/>
    <lineage>
        <taxon>Bacteria</taxon>
        <taxon>Bacillati</taxon>
        <taxon>Bacillota</taxon>
        <taxon>Bacilli</taxon>
        <taxon>Bacillales</taxon>
        <taxon>Bacillaceae</taxon>
        <taxon>Psychrobacillus</taxon>
    </lineage>
</organism>
<dbReference type="PANTHER" id="PTHR21600:SF87">
    <property type="entry name" value="RNA PSEUDOURIDYLATE SYNTHASE DOMAIN-CONTAINING PROTEIN 1"/>
    <property type="match status" value="1"/>
</dbReference>
<dbReference type="SUPFAM" id="SSF55120">
    <property type="entry name" value="Pseudouridine synthase"/>
    <property type="match status" value="1"/>
</dbReference>
<dbReference type="OrthoDB" id="9807829at2"/>
<dbReference type="GO" id="GO:0003723">
    <property type="term" value="F:RNA binding"/>
    <property type="evidence" value="ECO:0007669"/>
    <property type="project" value="InterPro"/>
</dbReference>
<dbReference type="GO" id="GO:0140098">
    <property type="term" value="F:catalytic activity, acting on RNA"/>
    <property type="evidence" value="ECO:0007669"/>
    <property type="project" value="UniProtKB-ARBA"/>
</dbReference>
<dbReference type="Pfam" id="PF00849">
    <property type="entry name" value="PseudoU_synth_2"/>
    <property type="match status" value="1"/>
</dbReference>
<comment type="catalytic activity">
    <reaction evidence="1 4">
        <text>a uridine in RNA = a pseudouridine in RNA</text>
        <dbReference type="Rhea" id="RHEA:48348"/>
        <dbReference type="Rhea" id="RHEA-COMP:12068"/>
        <dbReference type="Rhea" id="RHEA-COMP:12069"/>
        <dbReference type="ChEBI" id="CHEBI:65314"/>
        <dbReference type="ChEBI" id="CHEBI:65315"/>
    </reaction>
</comment>
<evidence type="ECO:0000256" key="4">
    <source>
        <dbReference type="RuleBase" id="RU362028"/>
    </source>
</evidence>
<comment type="function">
    <text evidence="4">Responsible for synthesis of pseudouridine from uracil.</text>
</comment>
<sequence>MIHTFNYTVPEDGLTIDTLFQEKWKLGKKLIHELRMQKAVSNVGGELLQWKLPNKKGDVLVFKWEGEASNYLLSDQIPLYVAYEDEYIIVASKPRGASTHPNEDGQNHTLINTVMNYLSLKGHHYAEHIHRLDEGTKGLVVIAKNPLVKGMLDRMLENKEIVRTYEAIVEGQVKNNHGTIRAAIGSDRHHPSRRRVSPSGQQAITHYEVVGRNPEFTKVNAILETGRTHQIRVHFSYLGHPIVGDELYGAKKTPTRTYELHAFKAQFKHPITGEVLIVEDKKLES</sequence>
<dbReference type="GO" id="GO:0009982">
    <property type="term" value="F:pseudouridine synthase activity"/>
    <property type="evidence" value="ECO:0007669"/>
    <property type="project" value="InterPro"/>
</dbReference>
<comment type="caution">
    <text evidence="6">The sequence shown here is derived from an EMBL/GenBank/DDBJ whole genome shotgun (WGS) entry which is preliminary data.</text>
</comment>
<dbReference type="Proteomes" id="UP000248646">
    <property type="component" value="Unassembled WGS sequence"/>
</dbReference>